<organism evidence="3 4">
    <name type="scientific">Danionella cerebrum</name>
    <dbReference type="NCBI Taxonomy" id="2873325"/>
    <lineage>
        <taxon>Eukaryota</taxon>
        <taxon>Metazoa</taxon>
        <taxon>Chordata</taxon>
        <taxon>Craniata</taxon>
        <taxon>Vertebrata</taxon>
        <taxon>Euteleostomi</taxon>
        <taxon>Actinopterygii</taxon>
        <taxon>Neopterygii</taxon>
        <taxon>Teleostei</taxon>
        <taxon>Ostariophysi</taxon>
        <taxon>Cypriniformes</taxon>
        <taxon>Danionidae</taxon>
        <taxon>Danioninae</taxon>
        <taxon>Danionella</taxon>
    </lineage>
</organism>
<feature type="non-terminal residue" evidence="3">
    <location>
        <position position="1"/>
    </location>
</feature>
<dbReference type="OrthoDB" id="196493at2759"/>
<dbReference type="InterPro" id="IPR004193">
    <property type="entry name" value="Glyco_hydro_13_N"/>
</dbReference>
<dbReference type="Proteomes" id="UP000316079">
    <property type="component" value="Unassembled WGS sequence"/>
</dbReference>
<evidence type="ECO:0000313" key="4">
    <source>
        <dbReference type="Proteomes" id="UP000316079"/>
    </source>
</evidence>
<dbReference type="STRING" id="623744.A0A553Q434"/>
<evidence type="ECO:0000313" key="3">
    <source>
        <dbReference type="EMBL" id="TRY84667.1"/>
    </source>
</evidence>
<evidence type="ECO:0000259" key="1">
    <source>
        <dbReference type="Pfam" id="PF00128"/>
    </source>
</evidence>
<dbReference type="GO" id="GO:0005978">
    <property type="term" value="P:glycogen biosynthetic process"/>
    <property type="evidence" value="ECO:0007669"/>
    <property type="project" value="TreeGrafter"/>
</dbReference>
<dbReference type="InterPro" id="IPR006047">
    <property type="entry name" value="GH13_cat_dom"/>
</dbReference>
<dbReference type="Pfam" id="PF02922">
    <property type="entry name" value="CBM_48"/>
    <property type="match status" value="1"/>
</dbReference>
<feature type="domain" description="Glycoside hydrolase family 13 N-terminal" evidence="2">
    <location>
        <begin position="28"/>
        <end position="113"/>
    </location>
</feature>
<accession>A0A553Q434</accession>
<protein>
    <recommendedName>
        <fullName evidence="5">Glycosyl hydrolase family 13 catalytic domain-containing protein</fullName>
    </recommendedName>
</protein>
<dbReference type="Gene3D" id="3.20.20.80">
    <property type="entry name" value="Glycosidases"/>
    <property type="match status" value="1"/>
</dbReference>
<dbReference type="Gene3D" id="2.60.40.10">
    <property type="entry name" value="Immunoglobulins"/>
    <property type="match status" value="1"/>
</dbReference>
<evidence type="ECO:0008006" key="5">
    <source>
        <dbReference type="Google" id="ProtNLM"/>
    </source>
</evidence>
<gene>
    <name evidence="3" type="ORF">DNTS_000365</name>
</gene>
<comment type="caution">
    <text evidence="3">The sequence shown here is derived from an EMBL/GenBank/DDBJ whole genome shotgun (WGS) entry which is preliminary data.</text>
</comment>
<dbReference type="InterPro" id="IPR017853">
    <property type="entry name" value="GH"/>
</dbReference>
<dbReference type="GO" id="GO:0007399">
    <property type="term" value="P:nervous system development"/>
    <property type="evidence" value="ECO:0007669"/>
    <property type="project" value="UniProtKB-ARBA"/>
</dbReference>
<dbReference type="FunFam" id="2.60.40.10:FF:001874">
    <property type="entry name" value="1,4-alpha-glucan-branching enzyme"/>
    <property type="match status" value="1"/>
</dbReference>
<dbReference type="GO" id="GO:0004553">
    <property type="term" value="F:hydrolase activity, hydrolyzing O-glycosyl compounds"/>
    <property type="evidence" value="ECO:0007669"/>
    <property type="project" value="InterPro"/>
</dbReference>
<dbReference type="InterPro" id="IPR013783">
    <property type="entry name" value="Ig-like_fold"/>
</dbReference>
<dbReference type="PANTHER" id="PTHR43651">
    <property type="entry name" value="1,4-ALPHA-GLUCAN-BRANCHING ENZYME"/>
    <property type="match status" value="1"/>
</dbReference>
<evidence type="ECO:0000259" key="2">
    <source>
        <dbReference type="Pfam" id="PF02922"/>
    </source>
</evidence>
<keyword evidence="4" id="KW-1185">Reference proteome</keyword>
<proteinExistence type="predicted"/>
<dbReference type="PANTHER" id="PTHR43651:SF3">
    <property type="entry name" value="1,4-ALPHA-GLUCAN-BRANCHING ENZYME"/>
    <property type="match status" value="1"/>
</dbReference>
<dbReference type="EMBL" id="SRMA01026394">
    <property type="protein sequence ID" value="TRY84667.1"/>
    <property type="molecule type" value="Genomic_DNA"/>
</dbReference>
<dbReference type="Pfam" id="PF00128">
    <property type="entry name" value="Alpha-amylase"/>
    <property type="match status" value="1"/>
</dbReference>
<dbReference type="SUPFAM" id="SSF51445">
    <property type="entry name" value="(Trans)glycosidases"/>
    <property type="match status" value="1"/>
</dbReference>
<sequence length="282" mass="32259">YGLFEKQLSLLEEAEGGFDQFTRSYNSFGVHRMPDNSLVFKEWAPAAEALFLTGDFNHWDKFSHAYAKQEFGKWELHIPPNEDGNPAVPHNSKLKVVVHTSAGERLYRISPWAKYVTQHEKSVIYDWVHWDPPQQYIHKHPRPQKPKSLRIYESHVGIASPEGKVASYSNFTHNVLPRIKDLGYNAIQLMAIMEHAYYASFGYQVTSFFAASSRYGTPEELKELIDVAHSLGIIVLLDVVHSHASKNTEDGLNQFDGSDSCFFHSGPRGEHSLWDSRLFNYS</sequence>
<dbReference type="SUPFAM" id="SSF81296">
    <property type="entry name" value="E set domains"/>
    <property type="match status" value="1"/>
</dbReference>
<feature type="non-terminal residue" evidence="3">
    <location>
        <position position="282"/>
    </location>
</feature>
<dbReference type="AlphaFoldDB" id="A0A553Q434"/>
<dbReference type="GO" id="GO:0005737">
    <property type="term" value="C:cytoplasm"/>
    <property type="evidence" value="ECO:0007669"/>
    <property type="project" value="TreeGrafter"/>
</dbReference>
<dbReference type="CDD" id="cd02854">
    <property type="entry name" value="E_set_GBE_euk_N"/>
    <property type="match status" value="1"/>
</dbReference>
<reference evidence="3 4" key="1">
    <citation type="journal article" date="2019" name="Sci. Data">
        <title>Hybrid genome assembly and annotation of Danionella translucida.</title>
        <authorList>
            <person name="Kadobianskyi M."/>
            <person name="Schulze L."/>
            <person name="Schuelke M."/>
            <person name="Judkewitz B."/>
        </authorList>
    </citation>
    <scope>NUCLEOTIDE SEQUENCE [LARGE SCALE GENOMIC DNA]</scope>
    <source>
        <strain evidence="3 4">Bolton</strain>
    </source>
</reference>
<name>A0A553Q434_9TELE</name>
<dbReference type="InterPro" id="IPR014756">
    <property type="entry name" value="Ig_E-set"/>
</dbReference>
<feature type="domain" description="Glycosyl hydrolase family 13 catalytic" evidence="1">
    <location>
        <begin position="176"/>
        <end position="249"/>
    </location>
</feature>
<dbReference type="GO" id="GO:0003844">
    <property type="term" value="F:1,4-alpha-glucan branching enzyme activity"/>
    <property type="evidence" value="ECO:0007669"/>
    <property type="project" value="TreeGrafter"/>
</dbReference>